<sequence>MAYPAASLVTHFRRHPIPRSVNFATVGTVLAQLLTSAFDRYYKQRVNGTVTRKDFWDSNTTKNFCESSKCLNNSQQCHDQGECYSESYQNLSDYTGVRLSHMAMEQSKKNYAGPFVFNDSLLDTEDKYFSFLSEVSTARTALMKLKIELFKKGKMTKNTRP</sequence>
<dbReference type="PROSITE" id="PS51885">
    <property type="entry name" value="NEPRILYSIN"/>
    <property type="match status" value="1"/>
</dbReference>
<accession>A0A6G4ZYK6</accession>
<feature type="domain" description="Peptidase M13 C-terminal" evidence="1">
    <location>
        <begin position="2"/>
        <end position="130"/>
    </location>
</feature>
<dbReference type="GO" id="GO:0006508">
    <property type="term" value="P:proteolysis"/>
    <property type="evidence" value="ECO:0007669"/>
    <property type="project" value="InterPro"/>
</dbReference>
<dbReference type="SUPFAM" id="SSF55486">
    <property type="entry name" value="Metalloproteases ('zincins'), catalytic domain"/>
    <property type="match status" value="1"/>
</dbReference>
<dbReference type="VEuPathDB" id="VectorBase:LOC119163894"/>
<dbReference type="InterPro" id="IPR000718">
    <property type="entry name" value="Peptidase_M13"/>
</dbReference>
<evidence type="ECO:0000259" key="1">
    <source>
        <dbReference type="Pfam" id="PF01431"/>
    </source>
</evidence>
<name>A0A6G4ZYK6_RHIMP</name>
<dbReference type="InterPro" id="IPR024079">
    <property type="entry name" value="MetalloPept_cat_dom_sf"/>
</dbReference>
<dbReference type="AlphaFoldDB" id="A0A6G4ZYK6"/>
<protein>
    <recommendedName>
        <fullName evidence="1">Peptidase M13 C-terminal domain-containing protein</fullName>
    </recommendedName>
</protein>
<reference evidence="2" key="1">
    <citation type="submission" date="2020-03" db="EMBL/GenBank/DDBJ databases">
        <title>A transcriptome and proteome of the tick Rhipicephalus microplus shaped by the genetic composition of its hosts and developmental stage.</title>
        <authorList>
            <person name="Garcia G.R."/>
            <person name="Ribeiro J.M.C."/>
            <person name="Maruyama S.R."/>
            <person name="Gardinasse L.G."/>
            <person name="Nelson K."/>
            <person name="Ferreira B.R."/>
            <person name="Andrade T.G."/>
            <person name="Santos I.K.F.M."/>
        </authorList>
    </citation>
    <scope>NUCLEOTIDE SEQUENCE</scope>
    <source>
        <strain evidence="2">NSGR</strain>
        <tissue evidence="2">Salivary glands</tissue>
    </source>
</reference>
<dbReference type="GO" id="GO:0004222">
    <property type="term" value="F:metalloendopeptidase activity"/>
    <property type="evidence" value="ECO:0007669"/>
    <property type="project" value="InterPro"/>
</dbReference>
<dbReference type="EMBL" id="GIKN01001569">
    <property type="protein sequence ID" value="NIE43842.1"/>
    <property type="molecule type" value="Transcribed_RNA"/>
</dbReference>
<dbReference type="Pfam" id="PF01431">
    <property type="entry name" value="Peptidase_M13"/>
    <property type="match status" value="1"/>
</dbReference>
<evidence type="ECO:0000313" key="2">
    <source>
        <dbReference type="EMBL" id="NIE43842.1"/>
    </source>
</evidence>
<dbReference type="InterPro" id="IPR018497">
    <property type="entry name" value="Peptidase_M13_C"/>
</dbReference>
<organism evidence="2">
    <name type="scientific">Rhipicephalus microplus</name>
    <name type="common">Cattle tick</name>
    <name type="synonym">Boophilus microplus</name>
    <dbReference type="NCBI Taxonomy" id="6941"/>
    <lineage>
        <taxon>Eukaryota</taxon>
        <taxon>Metazoa</taxon>
        <taxon>Ecdysozoa</taxon>
        <taxon>Arthropoda</taxon>
        <taxon>Chelicerata</taxon>
        <taxon>Arachnida</taxon>
        <taxon>Acari</taxon>
        <taxon>Parasitiformes</taxon>
        <taxon>Ixodida</taxon>
        <taxon>Ixodoidea</taxon>
        <taxon>Ixodidae</taxon>
        <taxon>Rhipicephalinae</taxon>
        <taxon>Rhipicephalus</taxon>
        <taxon>Boophilus</taxon>
    </lineage>
</organism>
<dbReference type="Gene3D" id="3.40.390.10">
    <property type="entry name" value="Collagenase (Catalytic Domain)"/>
    <property type="match status" value="1"/>
</dbReference>
<proteinExistence type="predicted"/>
<dbReference type="OrthoDB" id="6475849at2759"/>